<organism evidence="1 2">
    <name type="scientific">Pseudomonas cannabina</name>
    <dbReference type="NCBI Taxonomy" id="86840"/>
    <lineage>
        <taxon>Bacteria</taxon>
        <taxon>Pseudomonadati</taxon>
        <taxon>Pseudomonadota</taxon>
        <taxon>Gammaproteobacteria</taxon>
        <taxon>Pseudomonadales</taxon>
        <taxon>Pseudomonadaceae</taxon>
        <taxon>Pseudomonas</taxon>
    </lineage>
</organism>
<evidence type="ECO:0000313" key="2">
    <source>
        <dbReference type="Proteomes" id="UP000281372"/>
    </source>
</evidence>
<dbReference type="RefSeq" id="WP_122378021.1">
    <property type="nucleotide sequence ID" value="NZ_RBOW01000841.1"/>
</dbReference>
<dbReference type="AlphaFoldDB" id="A0A3M3KDC7"/>
<evidence type="ECO:0000313" key="1">
    <source>
        <dbReference type="EMBL" id="RMN21109.1"/>
    </source>
</evidence>
<protein>
    <submittedName>
        <fullName evidence="1">Uncharacterized protein</fullName>
    </submittedName>
</protein>
<dbReference type="EMBL" id="RBOW01000841">
    <property type="protein sequence ID" value="RMN21109.1"/>
    <property type="molecule type" value="Genomic_DNA"/>
</dbReference>
<dbReference type="Proteomes" id="UP000281372">
    <property type="component" value="Unassembled WGS sequence"/>
</dbReference>
<proteinExistence type="predicted"/>
<name>A0A3M3KDC7_PSECA</name>
<gene>
    <name evidence="1" type="ORF">ALQ64_02828</name>
</gene>
<sequence length="90" mass="10066">MIFLVTKNTASEGYEVFRAFSNRDKAESVMATFEAYDKTRPIPPGGRHAEFSKQTPEFQASFMAWEAGHPADYPADSYSVIPVPLDDEAM</sequence>
<reference evidence="1 2" key="1">
    <citation type="submission" date="2018-08" db="EMBL/GenBank/DDBJ databases">
        <title>Recombination of ecologically and evolutionarily significant loci maintains genetic cohesion in the Pseudomonas syringae species complex.</title>
        <authorList>
            <person name="Dillon M."/>
            <person name="Thakur S."/>
            <person name="Almeida R.N.D."/>
            <person name="Weir B.S."/>
            <person name="Guttman D.S."/>
        </authorList>
    </citation>
    <scope>NUCLEOTIDE SEQUENCE [LARGE SCALE GENOMIC DNA]</scope>
    <source>
        <strain evidence="1 2">ICMP 2821</strain>
    </source>
</reference>
<accession>A0A3M3KDC7</accession>
<comment type="caution">
    <text evidence="1">The sequence shown here is derived from an EMBL/GenBank/DDBJ whole genome shotgun (WGS) entry which is preliminary data.</text>
</comment>